<evidence type="ECO:0000259" key="5">
    <source>
        <dbReference type="Pfam" id="PF03109"/>
    </source>
</evidence>
<gene>
    <name evidence="6" type="ORF">DRW07_11690</name>
</gene>
<dbReference type="Proteomes" id="UP000275281">
    <property type="component" value="Unassembled WGS sequence"/>
</dbReference>
<reference evidence="6 7" key="1">
    <citation type="submission" date="2018-11" db="EMBL/GenBank/DDBJ databases">
        <authorList>
            <person name="Ye M.-Q."/>
            <person name="Du Z.-J."/>
        </authorList>
    </citation>
    <scope>NUCLEOTIDE SEQUENCE [LARGE SCALE GENOMIC DNA]</scope>
    <source>
        <strain evidence="6 7">U0105</strain>
    </source>
</reference>
<feature type="domain" description="ABC1 atypical kinase-like" evidence="5">
    <location>
        <begin position="98"/>
        <end position="338"/>
    </location>
</feature>
<keyword evidence="4" id="KW-0067">ATP-binding</keyword>
<dbReference type="OrthoDB" id="9795390at2"/>
<sequence>MPDKQRKSRAVPTSRISRFSRLGSLAATVTGSVLSGGAKTLLRGERPKLTDLVLTPANIERIADQLASMRGAAMKIGQLISIDDGEFLPPELATILARLRDDADPMPKGQLQQVLDSAWGEGWHDKLLYFSYAPIAAASIGQVHKAILMDGTMLAIKVQYPGIKKSINSDVDNVAGLIKLIGIIPESANIQPLLNEAKVQLHAEANYQTEANMLKRYAACIDGLVDYQCPTIVEEWTTETVLAMTFQKGEPITALEQSSQALKNKMMTSLFALFFKEIFEFNLIQTDPNLANYLVDIEDGYWVLLDFGATRDFPASLSHAYLALIHAAHRQNDDALLQAAMQIGLVDSTATEAQLSIILSMLKIACEPLHSKGGHNFANNDAAQRLQELGWTLSMEEAFWQAPPADAAFMHRKLGGLYLLAKRLGATVDLHALLTPYLADT</sequence>
<comment type="similarity">
    <text evidence="1">Belongs to the protein kinase superfamily. ADCK protein kinase family.</text>
</comment>
<dbReference type="InterPro" id="IPR051409">
    <property type="entry name" value="Atypical_kinase_ADCK"/>
</dbReference>
<organism evidence="6 7">
    <name type="scientific">Alteromonas sediminis</name>
    <dbReference type="NCBI Taxonomy" id="2259342"/>
    <lineage>
        <taxon>Bacteria</taxon>
        <taxon>Pseudomonadati</taxon>
        <taxon>Pseudomonadota</taxon>
        <taxon>Gammaproteobacteria</taxon>
        <taxon>Alteromonadales</taxon>
        <taxon>Alteromonadaceae</taxon>
        <taxon>Alteromonas/Salinimonas group</taxon>
        <taxon>Alteromonas</taxon>
    </lineage>
</organism>
<dbReference type="RefSeq" id="WP_124028088.1">
    <property type="nucleotide sequence ID" value="NZ_JBHRSN010000006.1"/>
</dbReference>
<keyword evidence="3" id="KW-0547">Nucleotide-binding</keyword>
<dbReference type="InterPro" id="IPR011009">
    <property type="entry name" value="Kinase-like_dom_sf"/>
</dbReference>
<evidence type="ECO:0000256" key="1">
    <source>
        <dbReference type="ARBA" id="ARBA00009670"/>
    </source>
</evidence>
<keyword evidence="7" id="KW-1185">Reference proteome</keyword>
<evidence type="ECO:0000313" key="6">
    <source>
        <dbReference type="EMBL" id="RPJ66731.1"/>
    </source>
</evidence>
<dbReference type="PANTHER" id="PTHR43851:SF3">
    <property type="entry name" value="COENZYME Q8"/>
    <property type="match status" value="1"/>
</dbReference>
<keyword evidence="2" id="KW-0808">Transferase</keyword>
<evidence type="ECO:0000256" key="3">
    <source>
        <dbReference type="ARBA" id="ARBA00022741"/>
    </source>
</evidence>
<protein>
    <submittedName>
        <fullName evidence="6">AarF/ABC1/UbiB kinase family protein</fullName>
    </submittedName>
</protein>
<dbReference type="InterPro" id="IPR004147">
    <property type="entry name" value="ABC1_dom"/>
</dbReference>
<dbReference type="AlphaFoldDB" id="A0A3N5YMP2"/>
<dbReference type="CDD" id="cd13970">
    <property type="entry name" value="ABC1_ADCK3"/>
    <property type="match status" value="1"/>
</dbReference>
<evidence type="ECO:0000313" key="7">
    <source>
        <dbReference type="Proteomes" id="UP000275281"/>
    </source>
</evidence>
<dbReference type="GO" id="GO:0006744">
    <property type="term" value="P:ubiquinone biosynthetic process"/>
    <property type="evidence" value="ECO:0007669"/>
    <property type="project" value="TreeGrafter"/>
</dbReference>
<proteinExistence type="inferred from homology"/>
<dbReference type="Pfam" id="PF03109">
    <property type="entry name" value="ABC1"/>
    <property type="match status" value="1"/>
</dbReference>
<dbReference type="GO" id="GO:0005524">
    <property type="term" value="F:ATP binding"/>
    <property type="evidence" value="ECO:0007669"/>
    <property type="project" value="UniProtKB-KW"/>
</dbReference>
<name>A0A3N5YMP2_9ALTE</name>
<keyword evidence="6" id="KW-0418">Kinase</keyword>
<evidence type="ECO:0000256" key="4">
    <source>
        <dbReference type="ARBA" id="ARBA00022840"/>
    </source>
</evidence>
<dbReference type="PANTHER" id="PTHR43851">
    <property type="match status" value="1"/>
</dbReference>
<dbReference type="InterPro" id="IPR034646">
    <property type="entry name" value="ADCK3_dom"/>
</dbReference>
<dbReference type="SUPFAM" id="SSF56112">
    <property type="entry name" value="Protein kinase-like (PK-like)"/>
    <property type="match status" value="1"/>
</dbReference>
<dbReference type="GO" id="GO:0016301">
    <property type="term" value="F:kinase activity"/>
    <property type="evidence" value="ECO:0007669"/>
    <property type="project" value="UniProtKB-KW"/>
</dbReference>
<evidence type="ECO:0000256" key="2">
    <source>
        <dbReference type="ARBA" id="ARBA00022679"/>
    </source>
</evidence>
<comment type="caution">
    <text evidence="6">The sequence shown here is derived from an EMBL/GenBank/DDBJ whole genome shotgun (WGS) entry which is preliminary data.</text>
</comment>
<accession>A0A3N5YMP2</accession>
<dbReference type="EMBL" id="RPOK01000003">
    <property type="protein sequence ID" value="RPJ66731.1"/>
    <property type="molecule type" value="Genomic_DNA"/>
</dbReference>